<keyword evidence="2" id="KW-0862">Zinc</keyword>
<evidence type="ECO:0000256" key="1">
    <source>
        <dbReference type="ARBA" id="ARBA00006217"/>
    </source>
</evidence>
<dbReference type="InterPro" id="IPR001765">
    <property type="entry name" value="Carbonic_anhydrase"/>
</dbReference>
<keyword evidence="4" id="KW-1185">Reference proteome</keyword>
<dbReference type="Pfam" id="PF00484">
    <property type="entry name" value="Pro_CA"/>
    <property type="match status" value="1"/>
</dbReference>
<dbReference type="OrthoDB" id="9797527at2"/>
<keyword evidence="2" id="KW-0479">Metal-binding</keyword>
<dbReference type="Gene3D" id="3.40.1050.10">
    <property type="entry name" value="Carbonic anhydrase"/>
    <property type="match status" value="1"/>
</dbReference>
<dbReference type="GO" id="GO:0004089">
    <property type="term" value="F:carbonate dehydratase activity"/>
    <property type="evidence" value="ECO:0007669"/>
    <property type="project" value="InterPro"/>
</dbReference>
<feature type="binding site" evidence="2">
    <location>
        <position position="114"/>
    </location>
    <ligand>
        <name>Zn(2+)</name>
        <dbReference type="ChEBI" id="CHEBI:29105"/>
    </ligand>
</feature>
<gene>
    <name evidence="3" type="ORF">SAMN04488007_0582</name>
</gene>
<dbReference type="PANTHER" id="PTHR11002">
    <property type="entry name" value="CARBONIC ANHYDRASE"/>
    <property type="match status" value="1"/>
</dbReference>
<dbReference type="NCBIfam" id="NF011765">
    <property type="entry name" value="PRK15219.1"/>
    <property type="match status" value="1"/>
</dbReference>
<dbReference type="RefSeq" id="WP_073241086.1">
    <property type="nucleotide sequence ID" value="NZ_CANMVM010000001.1"/>
</dbReference>
<dbReference type="GO" id="GO:0008270">
    <property type="term" value="F:zinc ion binding"/>
    <property type="evidence" value="ECO:0007669"/>
    <property type="project" value="InterPro"/>
</dbReference>
<proteinExistence type="inferred from homology"/>
<organism evidence="3 4">
    <name type="scientific">Maribacter aquivivus</name>
    <dbReference type="NCBI Taxonomy" id="228958"/>
    <lineage>
        <taxon>Bacteria</taxon>
        <taxon>Pseudomonadati</taxon>
        <taxon>Bacteroidota</taxon>
        <taxon>Flavobacteriia</taxon>
        <taxon>Flavobacteriales</taxon>
        <taxon>Flavobacteriaceae</taxon>
        <taxon>Maribacter</taxon>
    </lineage>
</organism>
<comment type="similarity">
    <text evidence="1">Belongs to the beta-class carbonic anhydrase family.</text>
</comment>
<dbReference type="STRING" id="228958.SAMN04488007_0582"/>
<feature type="binding site" evidence="2">
    <location>
        <position position="58"/>
    </location>
    <ligand>
        <name>Zn(2+)</name>
        <dbReference type="ChEBI" id="CHEBI:29105"/>
    </ligand>
</feature>
<protein>
    <submittedName>
        <fullName evidence="3">Carbonic anhydrase</fullName>
    </submittedName>
</protein>
<feature type="binding site" evidence="2">
    <location>
        <position position="60"/>
    </location>
    <ligand>
        <name>Zn(2+)</name>
        <dbReference type="ChEBI" id="CHEBI:29105"/>
    </ligand>
</feature>
<comment type="cofactor">
    <cofactor evidence="2">
        <name>Zn(2+)</name>
        <dbReference type="ChEBI" id="CHEBI:29105"/>
    </cofactor>
    <text evidence="2">Binds 1 zinc ion per subunit.</text>
</comment>
<dbReference type="CDD" id="cd03378">
    <property type="entry name" value="beta_CA_cladeC"/>
    <property type="match status" value="1"/>
</dbReference>
<dbReference type="Proteomes" id="UP000184314">
    <property type="component" value="Unassembled WGS sequence"/>
</dbReference>
<dbReference type="SMART" id="SM00947">
    <property type="entry name" value="Pro_CA"/>
    <property type="match status" value="1"/>
</dbReference>
<dbReference type="EMBL" id="FQZX01000001">
    <property type="protein sequence ID" value="SHJ51640.1"/>
    <property type="molecule type" value="Genomic_DNA"/>
</dbReference>
<dbReference type="SUPFAM" id="SSF53056">
    <property type="entry name" value="beta-carbonic anhydrase, cab"/>
    <property type="match status" value="1"/>
</dbReference>
<feature type="binding site" evidence="2">
    <location>
        <position position="111"/>
    </location>
    <ligand>
        <name>Zn(2+)</name>
        <dbReference type="ChEBI" id="CHEBI:29105"/>
    </ligand>
</feature>
<reference evidence="4" key="1">
    <citation type="submission" date="2016-11" db="EMBL/GenBank/DDBJ databases">
        <authorList>
            <person name="Varghese N."/>
            <person name="Submissions S."/>
        </authorList>
    </citation>
    <scope>NUCLEOTIDE SEQUENCE [LARGE SCALE GENOMIC DNA]</scope>
    <source>
        <strain evidence="4">DSM 16478</strain>
    </source>
</reference>
<evidence type="ECO:0000313" key="4">
    <source>
        <dbReference type="Proteomes" id="UP000184314"/>
    </source>
</evidence>
<dbReference type="PANTHER" id="PTHR11002:SF79">
    <property type="entry name" value="CARBONIC ANHYDRASE 2"/>
    <property type="match status" value="1"/>
</dbReference>
<dbReference type="InterPro" id="IPR036874">
    <property type="entry name" value="Carbonic_anhydrase_sf"/>
</dbReference>
<name>A0A1M6JY49_9FLAO</name>
<evidence type="ECO:0000313" key="3">
    <source>
        <dbReference type="EMBL" id="SHJ51640.1"/>
    </source>
</evidence>
<dbReference type="AlphaFoldDB" id="A0A1M6JY49"/>
<sequence length="209" mass="22761">MKAHTKETQATMTPNKSLDFLKEGNQRFQNNLKANRNLLEQVNDTSEGQFPFATILSCIDSRVSAELVFDQGLGDIFSVRIAGNFVNEDILGSMEFGCKLAGTKLIVVLGHTSCGAIKGACDHARLGNLTALINKIEPAVDAVKEPTDESLRNSKNLEFVDRVSAKNVELTIDNIRAHSPVLAEMEKNGEVLIVGAMYDIATGAVDFYN</sequence>
<evidence type="ECO:0000256" key="2">
    <source>
        <dbReference type="PIRSR" id="PIRSR601765-1"/>
    </source>
</evidence>
<accession>A0A1M6JY49</accession>